<gene>
    <name evidence="4" type="ORF">EZS28_011910</name>
</gene>
<organism evidence="4 5">
    <name type="scientific">Streblomastix strix</name>
    <dbReference type="NCBI Taxonomy" id="222440"/>
    <lineage>
        <taxon>Eukaryota</taxon>
        <taxon>Metamonada</taxon>
        <taxon>Preaxostyla</taxon>
        <taxon>Oxymonadida</taxon>
        <taxon>Streblomastigidae</taxon>
        <taxon>Streblomastix</taxon>
    </lineage>
</organism>
<dbReference type="Pfam" id="PF07500">
    <property type="entry name" value="TFIIS_M"/>
    <property type="match status" value="1"/>
</dbReference>
<feature type="compositionally biased region" description="Basic residues" evidence="2">
    <location>
        <begin position="240"/>
        <end position="250"/>
    </location>
</feature>
<dbReference type="EMBL" id="SNRW01002499">
    <property type="protein sequence ID" value="KAA6392566.1"/>
    <property type="molecule type" value="Genomic_DNA"/>
</dbReference>
<feature type="region of interest" description="Disordered" evidence="2">
    <location>
        <begin position="427"/>
        <end position="462"/>
    </location>
</feature>
<dbReference type="SUPFAM" id="SSF46942">
    <property type="entry name" value="Elongation factor TFIIS domain 2"/>
    <property type="match status" value="1"/>
</dbReference>
<feature type="domain" description="TFIIS central" evidence="3">
    <location>
        <begin position="750"/>
        <end position="874"/>
    </location>
</feature>
<dbReference type="PROSITE" id="PS51321">
    <property type="entry name" value="TFIIS_CENTRAL"/>
    <property type="match status" value="1"/>
</dbReference>
<evidence type="ECO:0000259" key="3">
    <source>
        <dbReference type="PROSITE" id="PS51321"/>
    </source>
</evidence>
<feature type="compositionally biased region" description="Polar residues" evidence="2">
    <location>
        <begin position="430"/>
        <end position="448"/>
    </location>
</feature>
<feature type="compositionally biased region" description="Basic and acidic residues" evidence="2">
    <location>
        <begin position="509"/>
        <end position="522"/>
    </location>
</feature>
<evidence type="ECO:0000256" key="2">
    <source>
        <dbReference type="SAM" id="MobiDB-lite"/>
    </source>
</evidence>
<feature type="region of interest" description="Disordered" evidence="2">
    <location>
        <begin position="87"/>
        <end position="308"/>
    </location>
</feature>
<feature type="compositionally biased region" description="Low complexity" evidence="2">
    <location>
        <begin position="379"/>
        <end position="408"/>
    </location>
</feature>
<evidence type="ECO:0000313" key="4">
    <source>
        <dbReference type="EMBL" id="KAA6392566.1"/>
    </source>
</evidence>
<name>A0A5J4WD01_9EUKA</name>
<keyword evidence="1" id="KW-0175">Coiled coil</keyword>
<feature type="compositionally biased region" description="Basic and acidic residues" evidence="2">
    <location>
        <begin position="215"/>
        <end position="233"/>
    </location>
</feature>
<feature type="compositionally biased region" description="Low complexity" evidence="2">
    <location>
        <begin position="1035"/>
        <end position="1067"/>
    </location>
</feature>
<feature type="compositionally biased region" description="Basic and acidic residues" evidence="2">
    <location>
        <begin position="269"/>
        <end position="289"/>
    </location>
</feature>
<proteinExistence type="predicted"/>
<feature type="region of interest" description="Disordered" evidence="2">
    <location>
        <begin position="574"/>
        <end position="691"/>
    </location>
</feature>
<feature type="region of interest" description="Disordered" evidence="2">
    <location>
        <begin position="500"/>
        <end position="522"/>
    </location>
</feature>
<feature type="compositionally biased region" description="Acidic residues" evidence="2">
    <location>
        <begin position="256"/>
        <end position="268"/>
    </location>
</feature>
<accession>A0A5J4WD01</accession>
<feature type="compositionally biased region" description="Basic and acidic residues" evidence="2">
    <location>
        <begin position="101"/>
        <end position="115"/>
    </location>
</feature>
<feature type="coiled-coil region" evidence="1">
    <location>
        <begin position="748"/>
        <end position="783"/>
    </location>
</feature>
<sequence length="1354" mass="157446">MEDKESTESSSSDIQMLNDYEVLMLTLGKRKLRRRKPNAVVRQQESKVENSIKKDLGRKPDEENIYFDNIQSQGYKHYINELKSIKKVGDESEDENDEEESRISDSDKSTKDNKQGQKKTIMRSSSQNLKQNKSKKKTDTKKKPAQKEMKKDNQRKKKKEKKKNEQTQQKRKRKRSEMEMDEISDKNVELIDSEIRGEIDLEESDEEDQMNLIKNIKDRKDSFTSNIKNKEDFQQNNKNQQKKRGRKRLRLHSDDEWAQENDIEDEEEKIVYSEDEKVEKKVQLKDKDKKKQKQPINQKQKDSLKDKTVNIILPKSDLLSQVQQAIKNGKKYVDSQQVIHNAKQKEKEHEDEKIRRRIQHMKMLQNSSNSDKQIVGSFQQSSQLTQQHQQQQHHQIQNQIQKPQQNQQFDTSLNKNADATSNLYHRREFINQNTDITTNKMNQKNPIKQMNKDEQQEKKKELNSDKKVVLLKKKKIVEQIQEIENKKELNKSVSSIQIGKDQTQVMQTDSKEKEVEGQDKGKEKKLDANNILDQGLLLDQEDRTYIVIDISDSSSEEDEDDDKIKKPKLRKRIKEVNDEVNDTTKQFDLIGITDKPKLDADADADERESQQSNKDQDYEQQNKNNGDSTSSGSISEIEISSEEYQGQQNGEESNQQTNTNREVKTKPSLTNHRRQRKIRKMKPGRKERVKERDMEIDYQEEIDDLKADGRDNIRQKYLDNIERALTKAAQLAFADLDKADESVQTDDIQQQNNAMRALQQLSEEELKDRISEYANELENALYRNKGHPSQQRIVTSSDGDNIVGYRDQYTSLNFNLCDPKNSEFRRGVLSQTLSMERASTMHTWEMASQELVLQRKQIENKASNRVVLNQPISNVKKNKNESAVARKELQHDYNFDNMEQSTNQILETLFGVNIDQEQESESEDYEIETIQIYKKTHKGDEIIIPRGTNSDYTDEDYVKRMNLNQKHSQREGIKSKEANQKIEQRITDGKTLFNEQFLNVYGKKFDKNENKDTNNEQIQIINDDDDLILVEKDSSSASSSSSSTDQSQVSPKSISLTNQSSSSSSSKNLHLNPLLQFIIPGVQDLIKPDKLTNLSSLHAQVLAKARKPDSPIIQYSKLQQQDNQQHISMNLDKQLQIQQSQQPITQFTIPQLRIESSIDNIRIQMPNRNHQTAVFKAGIMHHPEVGKGLGISVPDFSQIVRESSSQSQEGISIRSLLLIKDILDTTAKVFQGFRIDQLDNKQDNQQKKEQQRSHLIDLCWILLFEGQTKEDETNLEKINKILMKKNTVGVLQVGEQNYLEDVNGDGYFIFLIAPFLFEQLPNEMKQVLDQRRANDGQQSTPPCLMGFIYPWFHI</sequence>
<dbReference type="OrthoDB" id="1884872at2759"/>
<feature type="compositionally biased region" description="Basic and acidic residues" evidence="2">
    <location>
        <begin position="450"/>
        <end position="462"/>
    </location>
</feature>
<feature type="compositionally biased region" description="Basic and acidic residues" evidence="2">
    <location>
        <begin position="183"/>
        <end position="199"/>
    </location>
</feature>
<dbReference type="Gene3D" id="1.10.472.30">
    <property type="entry name" value="Transcription elongation factor S-II, central domain"/>
    <property type="match status" value="1"/>
</dbReference>
<feature type="region of interest" description="Disordered" evidence="2">
    <location>
        <begin position="1032"/>
        <end position="1067"/>
    </location>
</feature>
<dbReference type="InterPro" id="IPR003618">
    <property type="entry name" value="TFIIS_cen_dom"/>
</dbReference>
<feature type="compositionally biased region" description="Basic and acidic residues" evidence="2">
    <location>
        <begin position="141"/>
        <end position="152"/>
    </location>
</feature>
<feature type="compositionally biased region" description="Basic and acidic residues" evidence="2">
    <location>
        <begin position="44"/>
        <end position="62"/>
    </location>
</feature>
<evidence type="ECO:0000313" key="5">
    <source>
        <dbReference type="Proteomes" id="UP000324800"/>
    </source>
</evidence>
<dbReference type="InterPro" id="IPR036575">
    <property type="entry name" value="TFIIS_cen_dom_sf"/>
</dbReference>
<comment type="caution">
    <text evidence="4">The sequence shown here is derived from an EMBL/GenBank/DDBJ whole genome shotgun (WGS) entry which is preliminary data.</text>
</comment>
<feature type="compositionally biased region" description="Basic residues" evidence="2">
    <location>
        <begin position="671"/>
        <end position="683"/>
    </location>
</feature>
<protein>
    <recommendedName>
        <fullName evidence="3">TFIIS central domain-containing protein</fullName>
    </recommendedName>
</protein>
<dbReference type="GO" id="GO:0006351">
    <property type="term" value="P:DNA-templated transcription"/>
    <property type="evidence" value="ECO:0007669"/>
    <property type="project" value="InterPro"/>
</dbReference>
<feature type="compositionally biased region" description="Low complexity" evidence="2">
    <location>
        <begin position="628"/>
        <end position="660"/>
    </location>
</feature>
<feature type="region of interest" description="Disordered" evidence="2">
    <location>
        <begin position="378"/>
        <end position="408"/>
    </location>
</feature>
<evidence type="ECO:0000256" key="1">
    <source>
        <dbReference type="SAM" id="Coils"/>
    </source>
</evidence>
<feature type="compositionally biased region" description="Basic and acidic residues" evidence="2">
    <location>
        <begin position="299"/>
        <end position="308"/>
    </location>
</feature>
<dbReference type="Proteomes" id="UP000324800">
    <property type="component" value="Unassembled WGS sequence"/>
</dbReference>
<feature type="region of interest" description="Disordered" evidence="2">
    <location>
        <begin position="33"/>
        <end position="65"/>
    </location>
</feature>
<feature type="compositionally biased region" description="Acidic residues" evidence="2">
    <location>
        <begin position="91"/>
        <end position="100"/>
    </location>
</feature>
<feature type="compositionally biased region" description="Acidic residues" evidence="2">
    <location>
        <begin position="200"/>
        <end position="209"/>
    </location>
</feature>
<reference evidence="4 5" key="1">
    <citation type="submission" date="2019-03" db="EMBL/GenBank/DDBJ databases">
        <title>Single cell metagenomics reveals metabolic interactions within the superorganism composed of flagellate Streblomastix strix and complex community of Bacteroidetes bacteria on its surface.</title>
        <authorList>
            <person name="Treitli S.C."/>
            <person name="Kolisko M."/>
            <person name="Husnik F."/>
            <person name="Keeling P."/>
            <person name="Hampl V."/>
        </authorList>
    </citation>
    <scope>NUCLEOTIDE SEQUENCE [LARGE SCALE GENOMIC DNA]</scope>
    <source>
        <strain evidence="4">ST1C</strain>
    </source>
</reference>